<dbReference type="EMBL" id="CP023777">
    <property type="protein sequence ID" value="ATL48268.1"/>
    <property type="molecule type" value="Genomic_DNA"/>
</dbReference>
<dbReference type="PRINTS" id="PR00038">
    <property type="entry name" value="HTHLUXR"/>
</dbReference>
<feature type="domain" description="HTH luxR-type" evidence="4">
    <location>
        <begin position="187"/>
        <end position="252"/>
    </location>
</feature>
<keyword evidence="6" id="KW-1185">Reference proteome</keyword>
<keyword evidence="1" id="KW-0805">Transcription regulation</keyword>
<reference evidence="5 6" key="1">
    <citation type="submission" date="2017-10" db="EMBL/GenBank/DDBJ databases">
        <title>Paenichitinophaga pekingensis gen. nov., sp. nov., isolated from activated sludge.</title>
        <authorList>
            <person name="Jin D."/>
            <person name="Kong X."/>
            <person name="Deng Y."/>
            <person name="Bai Z."/>
        </authorList>
    </citation>
    <scope>NUCLEOTIDE SEQUENCE [LARGE SCALE GENOMIC DNA]</scope>
    <source>
        <strain evidence="5 6">13</strain>
    </source>
</reference>
<evidence type="ECO:0000256" key="2">
    <source>
        <dbReference type="ARBA" id="ARBA00023125"/>
    </source>
</evidence>
<dbReference type="Gene3D" id="1.10.10.10">
    <property type="entry name" value="Winged helix-like DNA-binding domain superfamily/Winged helix DNA-binding domain"/>
    <property type="match status" value="1"/>
</dbReference>
<dbReference type="PROSITE" id="PS00622">
    <property type="entry name" value="HTH_LUXR_1"/>
    <property type="match status" value="1"/>
</dbReference>
<dbReference type="PANTHER" id="PTHR44688:SF16">
    <property type="entry name" value="DNA-BINDING TRANSCRIPTIONAL ACTIVATOR DEVR_DOSR"/>
    <property type="match status" value="1"/>
</dbReference>
<evidence type="ECO:0000313" key="5">
    <source>
        <dbReference type="EMBL" id="ATL48268.1"/>
    </source>
</evidence>
<evidence type="ECO:0000256" key="3">
    <source>
        <dbReference type="ARBA" id="ARBA00023163"/>
    </source>
</evidence>
<proteinExistence type="predicted"/>
<dbReference type="Pfam" id="PF00196">
    <property type="entry name" value="GerE"/>
    <property type="match status" value="1"/>
</dbReference>
<dbReference type="InterPro" id="IPR016032">
    <property type="entry name" value="Sig_transdc_resp-reg_C-effctor"/>
</dbReference>
<dbReference type="Proteomes" id="UP000220133">
    <property type="component" value="Chromosome"/>
</dbReference>
<keyword evidence="2" id="KW-0238">DNA-binding</keyword>
<gene>
    <name evidence="5" type="ORF">COR50_14455</name>
</gene>
<dbReference type="SMART" id="SM00421">
    <property type="entry name" value="HTH_LUXR"/>
    <property type="match status" value="1"/>
</dbReference>
<organism evidence="5 6">
    <name type="scientific">Chitinophaga caeni</name>
    <dbReference type="NCBI Taxonomy" id="2029983"/>
    <lineage>
        <taxon>Bacteria</taxon>
        <taxon>Pseudomonadati</taxon>
        <taxon>Bacteroidota</taxon>
        <taxon>Chitinophagia</taxon>
        <taxon>Chitinophagales</taxon>
        <taxon>Chitinophagaceae</taxon>
        <taxon>Chitinophaga</taxon>
    </lineage>
</organism>
<keyword evidence="3" id="KW-0804">Transcription</keyword>
<dbReference type="OrthoDB" id="965844at2"/>
<evidence type="ECO:0000313" key="6">
    <source>
        <dbReference type="Proteomes" id="UP000220133"/>
    </source>
</evidence>
<dbReference type="GO" id="GO:0003677">
    <property type="term" value="F:DNA binding"/>
    <property type="evidence" value="ECO:0007669"/>
    <property type="project" value="UniProtKB-KW"/>
</dbReference>
<dbReference type="Gene3D" id="3.30.450.20">
    <property type="entry name" value="PAS domain"/>
    <property type="match status" value="1"/>
</dbReference>
<dbReference type="InterPro" id="IPR036388">
    <property type="entry name" value="WH-like_DNA-bd_sf"/>
</dbReference>
<dbReference type="PROSITE" id="PS50043">
    <property type="entry name" value="HTH_LUXR_2"/>
    <property type="match status" value="1"/>
</dbReference>
<dbReference type="KEGG" id="cbae:COR50_14455"/>
<evidence type="ECO:0000256" key="1">
    <source>
        <dbReference type="ARBA" id="ARBA00023015"/>
    </source>
</evidence>
<dbReference type="CDD" id="cd06170">
    <property type="entry name" value="LuxR_C_like"/>
    <property type="match status" value="1"/>
</dbReference>
<dbReference type="PANTHER" id="PTHR44688">
    <property type="entry name" value="DNA-BINDING TRANSCRIPTIONAL ACTIVATOR DEVR_DOSR"/>
    <property type="match status" value="1"/>
</dbReference>
<dbReference type="InterPro" id="IPR000792">
    <property type="entry name" value="Tscrpt_reg_LuxR_C"/>
</dbReference>
<accession>A0A291QWD1</accession>
<evidence type="ECO:0000259" key="4">
    <source>
        <dbReference type="PROSITE" id="PS50043"/>
    </source>
</evidence>
<dbReference type="RefSeq" id="WP_098194642.1">
    <property type="nucleotide sequence ID" value="NZ_CP023777.1"/>
</dbReference>
<name>A0A291QWD1_9BACT</name>
<dbReference type="SUPFAM" id="SSF46894">
    <property type="entry name" value="C-terminal effector domain of the bipartite response regulators"/>
    <property type="match status" value="1"/>
</dbReference>
<sequence>MDIAKTLHNNLLHQDFEDAGALLSALSECQSIARNYAKLENGIAVLSDLVSNKSYIFYGALAEMLALARGNTEKEIDSIWEEDILGCIIPGDLQAKYAVEYRFFQLLKQLPIKERVNYHANIRLRMRNGAGIIIPVIHRIFYLYSLPNSSLGLTLCLYQVDYSQQGRESQDNFIVNTANAELIRMPLSPANGLLSEREREVLKCIRQGKMSKEIAGILKISVNTVNRHRQNILAKLMVDNSMEACRVAELMQLI</sequence>
<protein>
    <submittedName>
        <fullName evidence="5">Helix-turn-helix transcriptional regulator</fullName>
    </submittedName>
</protein>
<dbReference type="AlphaFoldDB" id="A0A291QWD1"/>
<dbReference type="GO" id="GO:0006355">
    <property type="term" value="P:regulation of DNA-templated transcription"/>
    <property type="evidence" value="ECO:0007669"/>
    <property type="project" value="InterPro"/>
</dbReference>